<reference evidence="3 4" key="1">
    <citation type="submission" date="2019-01" db="EMBL/GenBank/DDBJ databases">
        <title>Lactibacter flavus gen. nov., sp. nov., a novel bacterium of the family Propionibacteriaceae isolated from raw milk and dairy products.</title>
        <authorList>
            <person name="Huptas C."/>
            <person name="Wenning M."/>
            <person name="Breitenwieser F."/>
            <person name="Doll E."/>
            <person name="Von Neubeck M."/>
            <person name="Busse H.-J."/>
            <person name="Scherer S."/>
        </authorList>
    </citation>
    <scope>NUCLEOTIDE SEQUENCE [LARGE SCALE GENOMIC DNA]</scope>
    <source>
        <strain evidence="3 4">DSM 22130</strain>
    </source>
</reference>
<dbReference type="EMBL" id="SDMR01000001">
    <property type="protein sequence ID" value="TBT96127.1"/>
    <property type="molecule type" value="Genomic_DNA"/>
</dbReference>
<evidence type="ECO:0000313" key="4">
    <source>
        <dbReference type="Proteomes" id="UP000291933"/>
    </source>
</evidence>
<proteinExistence type="predicted"/>
<dbReference type="RefSeq" id="WP_131170540.1">
    <property type="nucleotide sequence ID" value="NZ_FXTL01000001.1"/>
</dbReference>
<protein>
    <recommendedName>
        <fullName evidence="2">SAF domain-containing protein</fullName>
    </recommendedName>
</protein>
<keyword evidence="1" id="KW-0472">Membrane</keyword>
<dbReference type="OrthoDB" id="3789761at2"/>
<evidence type="ECO:0000259" key="2">
    <source>
        <dbReference type="Pfam" id="PF08666"/>
    </source>
</evidence>
<keyword evidence="1" id="KW-1133">Transmembrane helix</keyword>
<feature type="transmembrane region" description="Helical" evidence="1">
    <location>
        <begin position="21"/>
        <end position="42"/>
    </location>
</feature>
<keyword evidence="4" id="KW-1185">Reference proteome</keyword>
<sequence>MAEQAIPATVRTSRVRVRRNVRWLAAGILAVVLGGLGTWALFATATDTRSAIKVTTTVHRGQVIDASKLAVIPIGRNADVAAIPGEQLNSIVGQTARTDLPGGGLLVAGSFGPPELAAGLARVGVKVESGRLPASPLAPGTLVLVVALPGGAAAGADSTLAPSVEATLATAPAASPDGGFVVDLNVPLANAEQVARLGAMKQIAIIQKSES</sequence>
<dbReference type="Pfam" id="PF08666">
    <property type="entry name" value="SAF"/>
    <property type="match status" value="1"/>
</dbReference>
<feature type="domain" description="SAF" evidence="2">
    <location>
        <begin position="54"/>
        <end position="101"/>
    </location>
</feature>
<dbReference type="AlphaFoldDB" id="A0A4Q9KNF5"/>
<dbReference type="InterPro" id="IPR013974">
    <property type="entry name" value="SAF"/>
</dbReference>
<comment type="caution">
    <text evidence="3">The sequence shown here is derived from an EMBL/GenBank/DDBJ whole genome shotgun (WGS) entry which is preliminary data.</text>
</comment>
<accession>A0A4Q9KNF5</accession>
<evidence type="ECO:0000256" key="1">
    <source>
        <dbReference type="SAM" id="Phobius"/>
    </source>
</evidence>
<keyword evidence="1" id="KW-0812">Transmembrane</keyword>
<organism evidence="3 4">
    <name type="scientific">Propioniciclava tarda</name>
    <dbReference type="NCBI Taxonomy" id="433330"/>
    <lineage>
        <taxon>Bacteria</taxon>
        <taxon>Bacillati</taxon>
        <taxon>Actinomycetota</taxon>
        <taxon>Actinomycetes</taxon>
        <taxon>Propionibacteriales</taxon>
        <taxon>Propionibacteriaceae</taxon>
        <taxon>Propioniciclava</taxon>
    </lineage>
</organism>
<gene>
    <name evidence="3" type="ORF">ET996_00160</name>
</gene>
<dbReference type="Proteomes" id="UP000291933">
    <property type="component" value="Unassembled WGS sequence"/>
</dbReference>
<evidence type="ECO:0000313" key="3">
    <source>
        <dbReference type="EMBL" id="TBT96127.1"/>
    </source>
</evidence>
<name>A0A4Q9KNF5_PROTD</name>